<name>A0A162AER3_DAUCS</name>
<organism evidence="4">
    <name type="scientific">Daucus carota subsp. sativus</name>
    <name type="common">Carrot</name>
    <dbReference type="NCBI Taxonomy" id="79200"/>
    <lineage>
        <taxon>Eukaryota</taxon>
        <taxon>Viridiplantae</taxon>
        <taxon>Streptophyta</taxon>
        <taxon>Embryophyta</taxon>
        <taxon>Tracheophyta</taxon>
        <taxon>Spermatophyta</taxon>
        <taxon>Magnoliopsida</taxon>
        <taxon>eudicotyledons</taxon>
        <taxon>Gunneridae</taxon>
        <taxon>Pentapetalae</taxon>
        <taxon>asterids</taxon>
        <taxon>campanulids</taxon>
        <taxon>Apiales</taxon>
        <taxon>Apiaceae</taxon>
        <taxon>Apioideae</taxon>
        <taxon>Scandiceae</taxon>
        <taxon>Daucinae</taxon>
        <taxon>Daucus</taxon>
        <taxon>Daucus sect. Daucus</taxon>
    </lineage>
</organism>
<dbReference type="STRING" id="79200.A0A162AER3"/>
<dbReference type="EMBL" id="LNRQ01000003">
    <property type="protein sequence ID" value="KZN00063.1"/>
    <property type="molecule type" value="Genomic_DNA"/>
</dbReference>
<keyword evidence="2" id="KW-0732">Signal</keyword>
<accession>A0A162AER3</accession>
<dbReference type="Gene3D" id="3.90.70.10">
    <property type="entry name" value="Cysteine proteinases"/>
    <property type="match status" value="1"/>
</dbReference>
<dbReference type="Pfam" id="PF08246">
    <property type="entry name" value="Inhibitor_I29"/>
    <property type="match status" value="1"/>
</dbReference>
<dbReference type="SMART" id="SM00848">
    <property type="entry name" value="Inhibitor_I29"/>
    <property type="match status" value="1"/>
</dbReference>
<dbReference type="InterPro" id="IPR013128">
    <property type="entry name" value="Peptidase_C1A"/>
</dbReference>
<dbReference type="Gramene" id="KZN00063">
    <property type="protein sequence ID" value="KZN00063"/>
    <property type="gene ID" value="DCAR_008817"/>
</dbReference>
<comment type="similarity">
    <text evidence="1">Belongs to the peptidase C1 family.</text>
</comment>
<feature type="domain" description="Cathepsin propeptide inhibitor" evidence="3">
    <location>
        <begin position="45"/>
        <end position="102"/>
    </location>
</feature>
<comment type="caution">
    <text evidence="4">The sequence shown here is derived from an EMBL/GenBank/DDBJ whole genome shotgun (WGS) entry which is preliminary data.</text>
</comment>
<dbReference type="OMA" id="WEKNIVE"/>
<feature type="signal peptide" evidence="2">
    <location>
        <begin position="1"/>
        <end position="19"/>
    </location>
</feature>
<feature type="chain" id="PRO_5018579299" description="Cathepsin propeptide inhibitor domain-containing protein" evidence="2">
    <location>
        <begin position="20"/>
        <end position="159"/>
    </location>
</feature>
<evidence type="ECO:0000313" key="4">
    <source>
        <dbReference type="EMBL" id="KZN00063.1"/>
    </source>
</evidence>
<dbReference type="SUPFAM" id="SSF54001">
    <property type="entry name" value="Cysteine proteinases"/>
    <property type="match status" value="1"/>
</dbReference>
<evidence type="ECO:0000256" key="1">
    <source>
        <dbReference type="ARBA" id="ARBA00008455"/>
    </source>
</evidence>
<proteinExistence type="inferred from homology"/>
<gene>
    <name evidence="4" type="ORF">DCAR_008817</name>
</gene>
<dbReference type="InterPro" id="IPR013201">
    <property type="entry name" value="Prot_inhib_I29"/>
</dbReference>
<dbReference type="Pfam" id="PF00112">
    <property type="entry name" value="Peptidase_C1"/>
    <property type="match status" value="1"/>
</dbReference>
<reference evidence="4" key="1">
    <citation type="journal article" date="2016" name="Nat. Genet.">
        <title>A high-quality carrot genome assembly provides new insights into carotenoid accumulation and asterid genome evolution.</title>
        <authorList>
            <person name="Iorizzo M."/>
            <person name="Ellison S."/>
            <person name="Senalik D."/>
            <person name="Zeng P."/>
            <person name="Satapoomin P."/>
            <person name="Huang J."/>
            <person name="Bowman M."/>
            <person name="Iovene M."/>
            <person name="Sanseverino W."/>
            <person name="Cavagnaro P."/>
            <person name="Yildiz M."/>
            <person name="Macko-Podgorni A."/>
            <person name="Moranska E."/>
            <person name="Grzebelus E."/>
            <person name="Grzebelus D."/>
            <person name="Ashrafi H."/>
            <person name="Zheng Z."/>
            <person name="Cheng S."/>
            <person name="Spooner D."/>
            <person name="Van Deynze A."/>
            <person name="Simon P."/>
        </authorList>
    </citation>
    <scope>NUCLEOTIDE SEQUENCE [LARGE SCALE GENOMIC DNA]</scope>
    <source>
        <tissue evidence="4">Leaf</tissue>
    </source>
</reference>
<sequence>MKTLTLPLLLLLLLTVAAATDMSIITYDETHAVGFKTDDEATTLFESWLVTHGKSYNALGEKEKRFQIFKNNLRYIDEQNLVEDRGFKLGLNKFADLTNEEYRSKYTGIKSKDLRKKVSAKSGRYATLSGESLPESVDWRESGAVATVKDQGSCDSSAI</sequence>
<dbReference type="AlphaFoldDB" id="A0A162AER3"/>
<dbReference type="GO" id="GO:0008234">
    <property type="term" value="F:cysteine-type peptidase activity"/>
    <property type="evidence" value="ECO:0007669"/>
    <property type="project" value="InterPro"/>
</dbReference>
<dbReference type="InterPro" id="IPR038765">
    <property type="entry name" value="Papain-like_cys_pep_sf"/>
</dbReference>
<dbReference type="Gene3D" id="1.10.287.2250">
    <property type="match status" value="1"/>
</dbReference>
<dbReference type="InterPro" id="IPR000668">
    <property type="entry name" value="Peptidase_C1A_C"/>
</dbReference>
<dbReference type="GO" id="GO:0006508">
    <property type="term" value="P:proteolysis"/>
    <property type="evidence" value="ECO:0007669"/>
    <property type="project" value="InterPro"/>
</dbReference>
<evidence type="ECO:0000259" key="3">
    <source>
        <dbReference type="SMART" id="SM00848"/>
    </source>
</evidence>
<protein>
    <recommendedName>
        <fullName evidence="3">Cathepsin propeptide inhibitor domain-containing protein</fullName>
    </recommendedName>
</protein>
<evidence type="ECO:0000256" key="2">
    <source>
        <dbReference type="SAM" id="SignalP"/>
    </source>
</evidence>
<dbReference type="PANTHER" id="PTHR12411">
    <property type="entry name" value="CYSTEINE PROTEASE FAMILY C1-RELATED"/>
    <property type="match status" value="1"/>
</dbReference>